<dbReference type="PIRSF" id="PIRSF018249">
    <property type="entry name" value="MyrA_prd"/>
    <property type="match status" value="1"/>
</dbReference>
<dbReference type="Proteomes" id="UP000636755">
    <property type="component" value="Unassembled WGS sequence"/>
</dbReference>
<accession>A0ABR7HNB4</accession>
<dbReference type="GO" id="GO:0032259">
    <property type="term" value="P:methylation"/>
    <property type="evidence" value="ECO:0007669"/>
    <property type="project" value="UniProtKB-KW"/>
</dbReference>
<dbReference type="Gene3D" id="3.40.50.150">
    <property type="entry name" value="Vaccinia Virus protein VP39"/>
    <property type="match status" value="1"/>
</dbReference>
<dbReference type="InterPro" id="IPR016718">
    <property type="entry name" value="rRNA_m1G-MeTrfase_A_prd"/>
</dbReference>
<keyword evidence="4" id="KW-1185">Reference proteome</keyword>
<sequence>MLNFCCPVCKEELKLDGRTYRCINNHCFDCAKQGYVNLLQSNKSKSKRHGDDKLMIEARTEFLNTDSYKPLCDLMCELLQKYIPQNACVLDAGCGDCYYTEKIEKALAEKNASIAGIDISKFALIAAAKRSKNIRLAVASVFALPTADFSCDAVLNVFSPFAPEEYNRVLKRGGVLLRVIPLENHLFSLKKAVYDNPLKNPEESTEIDGFILAESKELKYSITLDDNREIESLFKMTPYYYKTSRTDQQKLEKLNSLTTEIEFCVLVYKKL</sequence>
<dbReference type="Pfam" id="PF21302">
    <property type="entry name" value="Zn_ribbon_RlmA"/>
    <property type="match status" value="1"/>
</dbReference>
<comment type="caution">
    <text evidence="3">The sequence shown here is derived from an EMBL/GenBank/DDBJ whole genome shotgun (WGS) entry which is preliminary data.</text>
</comment>
<dbReference type="GO" id="GO:0008168">
    <property type="term" value="F:methyltransferase activity"/>
    <property type="evidence" value="ECO:0007669"/>
    <property type="project" value="UniProtKB-KW"/>
</dbReference>
<reference evidence="3 4" key="1">
    <citation type="submission" date="2020-08" db="EMBL/GenBank/DDBJ databases">
        <title>Genome public.</title>
        <authorList>
            <person name="Liu C."/>
            <person name="Sun Q."/>
        </authorList>
    </citation>
    <scope>NUCLEOTIDE SEQUENCE [LARGE SCALE GENOMIC DNA]</scope>
    <source>
        <strain evidence="3 4">NSJ-71</strain>
    </source>
</reference>
<dbReference type="InterPro" id="IPR029063">
    <property type="entry name" value="SAM-dependent_MTases_sf"/>
</dbReference>
<dbReference type="Pfam" id="PF13649">
    <property type="entry name" value="Methyltransf_25"/>
    <property type="match status" value="1"/>
</dbReference>
<protein>
    <submittedName>
        <fullName evidence="3">Methyltransferase domain-containing protein</fullName>
    </submittedName>
</protein>
<evidence type="ECO:0000259" key="2">
    <source>
        <dbReference type="Pfam" id="PF21302"/>
    </source>
</evidence>
<evidence type="ECO:0000313" key="4">
    <source>
        <dbReference type="Proteomes" id="UP000636755"/>
    </source>
</evidence>
<evidence type="ECO:0000313" key="3">
    <source>
        <dbReference type="EMBL" id="MBC5728967.1"/>
    </source>
</evidence>
<dbReference type="InterPro" id="IPR041698">
    <property type="entry name" value="Methyltransf_25"/>
</dbReference>
<proteinExistence type="predicted"/>
<organism evidence="3 4">
    <name type="scientific">Ruminococcus intestinalis</name>
    <dbReference type="NCBI Taxonomy" id="2763066"/>
    <lineage>
        <taxon>Bacteria</taxon>
        <taxon>Bacillati</taxon>
        <taxon>Bacillota</taxon>
        <taxon>Clostridia</taxon>
        <taxon>Eubacteriales</taxon>
        <taxon>Oscillospiraceae</taxon>
        <taxon>Ruminococcus</taxon>
    </lineage>
</organism>
<dbReference type="RefSeq" id="WP_186936141.1">
    <property type="nucleotide sequence ID" value="NZ_JACOPS010000005.1"/>
</dbReference>
<keyword evidence="3" id="KW-0808">Transferase</keyword>
<dbReference type="InterPro" id="IPR048647">
    <property type="entry name" value="RlmA_N"/>
</dbReference>
<dbReference type="SUPFAM" id="SSF53335">
    <property type="entry name" value="S-adenosyl-L-methionine-dependent methyltransferases"/>
    <property type="match status" value="1"/>
</dbReference>
<feature type="domain" description="23S rRNA (guanine(745)-N(1))-methyltransferase N-terminal" evidence="2">
    <location>
        <begin position="4"/>
        <end position="47"/>
    </location>
</feature>
<gene>
    <name evidence="3" type="ORF">H8R91_10645</name>
</gene>
<keyword evidence="3" id="KW-0489">Methyltransferase</keyword>
<name>A0ABR7HNB4_9FIRM</name>
<feature type="domain" description="Methyltransferase" evidence="1">
    <location>
        <begin position="89"/>
        <end position="172"/>
    </location>
</feature>
<evidence type="ECO:0000259" key="1">
    <source>
        <dbReference type="Pfam" id="PF13649"/>
    </source>
</evidence>
<dbReference type="EMBL" id="JACOPS010000005">
    <property type="protein sequence ID" value="MBC5728967.1"/>
    <property type="molecule type" value="Genomic_DNA"/>
</dbReference>
<dbReference type="CDD" id="cd02440">
    <property type="entry name" value="AdoMet_MTases"/>
    <property type="match status" value="1"/>
</dbReference>